<comment type="similarity">
    <text evidence="3">Belongs to the MAP70 family.</text>
</comment>
<dbReference type="PANTHER" id="PTHR31246:SF18">
    <property type="entry name" value="MICROTUBULE-ASSOCIATED PROTEIN 70-1-LIKE"/>
    <property type="match status" value="1"/>
</dbReference>
<evidence type="ECO:0000256" key="11">
    <source>
        <dbReference type="SAM" id="Coils"/>
    </source>
</evidence>
<evidence type="ECO:0000256" key="2">
    <source>
        <dbReference type="ARBA" id="ARBA00004245"/>
    </source>
</evidence>
<dbReference type="PRINTS" id="PR01159">
    <property type="entry name" value="DNAGYRASEB"/>
</dbReference>
<keyword evidence="6" id="KW-0493">Microtubule</keyword>
<dbReference type="SMART" id="SM00433">
    <property type="entry name" value="TOP2c"/>
    <property type="match status" value="1"/>
</dbReference>
<name>A0A5N5MC83_9ROSI</name>
<gene>
    <name evidence="14" type="ORF">DKX38_009007</name>
</gene>
<feature type="domain" description="Histidine kinase/HSP90-like ATPase" evidence="13">
    <location>
        <begin position="645"/>
        <end position="795"/>
    </location>
</feature>
<evidence type="ECO:0000256" key="8">
    <source>
        <dbReference type="ARBA" id="ARBA00023125"/>
    </source>
</evidence>
<dbReference type="GO" id="GO:0005524">
    <property type="term" value="F:ATP binding"/>
    <property type="evidence" value="ECO:0007669"/>
    <property type="project" value="InterPro"/>
</dbReference>
<dbReference type="InterPro" id="IPR000565">
    <property type="entry name" value="Topo_IIA_B"/>
</dbReference>
<accession>A0A5N5MC83</accession>
<dbReference type="SMART" id="SM00387">
    <property type="entry name" value="HATPase_c"/>
    <property type="match status" value="1"/>
</dbReference>
<keyword evidence="8" id="KW-0238">DNA-binding</keyword>
<comment type="caution">
    <text evidence="14">The sequence shown here is derived from an EMBL/GenBank/DDBJ whole genome shotgun (WGS) entry which is preliminary data.</text>
</comment>
<dbReference type="AlphaFoldDB" id="A0A5N5MC83"/>
<dbReference type="CDD" id="cd16928">
    <property type="entry name" value="HATPase_GyrB-like"/>
    <property type="match status" value="1"/>
</dbReference>
<feature type="region of interest" description="Disordered" evidence="12">
    <location>
        <begin position="1"/>
        <end position="50"/>
    </location>
</feature>
<dbReference type="InterPro" id="IPR003594">
    <property type="entry name" value="HATPase_dom"/>
</dbReference>
<feature type="compositionally biased region" description="Basic residues" evidence="12">
    <location>
        <begin position="1"/>
        <end position="10"/>
    </location>
</feature>
<feature type="coiled-coil region" evidence="11">
    <location>
        <begin position="199"/>
        <end position="341"/>
    </location>
</feature>
<evidence type="ECO:0000256" key="7">
    <source>
        <dbReference type="ARBA" id="ARBA00023054"/>
    </source>
</evidence>
<keyword evidence="10" id="KW-0413">Isomerase</keyword>
<dbReference type="GO" id="GO:0007010">
    <property type="term" value="P:cytoskeleton organization"/>
    <property type="evidence" value="ECO:0007669"/>
    <property type="project" value="InterPro"/>
</dbReference>
<protein>
    <recommendedName>
        <fullName evidence="4">DNA topoisomerase (ATP-hydrolyzing)</fullName>
        <ecNumber evidence="4">5.6.2.2</ecNumber>
    </recommendedName>
</protein>
<evidence type="ECO:0000256" key="10">
    <source>
        <dbReference type="ARBA" id="ARBA00023235"/>
    </source>
</evidence>
<evidence type="ECO:0000256" key="3">
    <source>
        <dbReference type="ARBA" id="ARBA00008825"/>
    </source>
</evidence>
<dbReference type="EMBL" id="VDCV01000006">
    <property type="protein sequence ID" value="KAB5551696.1"/>
    <property type="molecule type" value="Genomic_DNA"/>
</dbReference>
<feature type="compositionally biased region" description="Polar residues" evidence="12">
    <location>
        <begin position="451"/>
        <end position="460"/>
    </location>
</feature>
<dbReference type="GO" id="GO:0005874">
    <property type="term" value="C:microtubule"/>
    <property type="evidence" value="ECO:0007669"/>
    <property type="project" value="UniProtKB-KW"/>
</dbReference>
<feature type="compositionally biased region" description="Polar residues" evidence="12">
    <location>
        <begin position="359"/>
        <end position="376"/>
    </location>
</feature>
<dbReference type="GO" id="GO:0006265">
    <property type="term" value="P:DNA topological change"/>
    <property type="evidence" value="ECO:0007669"/>
    <property type="project" value="InterPro"/>
</dbReference>
<comment type="catalytic activity">
    <reaction evidence="1">
        <text>ATP-dependent breakage, passage and rejoining of double-stranded DNA.</text>
        <dbReference type="EC" id="5.6.2.2"/>
    </reaction>
</comment>
<dbReference type="FunFam" id="3.30.565.10:FF:000002">
    <property type="entry name" value="DNA gyrase subunit B"/>
    <property type="match status" value="1"/>
</dbReference>
<dbReference type="GO" id="GO:0003918">
    <property type="term" value="F:DNA topoisomerase type II (double strand cut, ATP-hydrolyzing) activity"/>
    <property type="evidence" value="ECO:0007669"/>
    <property type="project" value="UniProtKB-EC"/>
</dbReference>
<dbReference type="SUPFAM" id="SSF55874">
    <property type="entry name" value="ATPase domain of HSP90 chaperone/DNA topoisomerase II/histidine kinase"/>
    <property type="match status" value="1"/>
</dbReference>
<evidence type="ECO:0000256" key="4">
    <source>
        <dbReference type="ARBA" id="ARBA00012895"/>
    </source>
</evidence>
<dbReference type="InterPro" id="IPR009768">
    <property type="entry name" value="MAP70"/>
</dbReference>
<proteinExistence type="inferred from homology"/>
<evidence type="ECO:0000256" key="9">
    <source>
        <dbReference type="ARBA" id="ARBA00023212"/>
    </source>
</evidence>
<evidence type="ECO:0000259" key="13">
    <source>
        <dbReference type="SMART" id="SM00387"/>
    </source>
</evidence>
<evidence type="ECO:0000256" key="1">
    <source>
        <dbReference type="ARBA" id="ARBA00000185"/>
    </source>
</evidence>
<dbReference type="GO" id="GO:0003677">
    <property type="term" value="F:DNA binding"/>
    <property type="evidence" value="ECO:0007669"/>
    <property type="project" value="UniProtKB-KW"/>
</dbReference>
<dbReference type="InterPro" id="IPR001241">
    <property type="entry name" value="Topo_IIA"/>
</dbReference>
<feature type="region of interest" description="Disordered" evidence="12">
    <location>
        <begin position="424"/>
        <end position="484"/>
    </location>
</feature>
<evidence type="ECO:0000256" key="12">
    <source>
        <dbReference type="SAM" id="MobiDB-lite"/>
    </source>
</evidence>
<evidence type="ECO:0000256" key="6">
    <source>
        <dbReference type="ARBA" id="ARBA00022701"/>
    </source>
</evidence>
<evidence type="ECO:0000313" key="15">
    <source>
        <dbReference type="Proteomes" id="UP000326939"/>
    </source>
</evidence>
<reference evidence="15" key="1">
    <citation type="journal article" date="2019" name="Gigascience">
        <title>De novo genome assembly of the endangered Acer yangbiense, a plant species with extremely small populations endemic to Yunnan Province, China.</title>
        <authorList>
            <person name="Yang J."/>
            <person name="Wariss H.M."/>
            <person name="Tao L."/>
            <person name="Zhang R."/>
            <person name="Yun Q."/>
            <person name="Hollingsworth P."/>
            <person name="Dao Z."/>
            <person name="Luo G."/>
            <person name="Guo H."/>
            <person name="Ma Y."/>
            <person name="Sun W."/>
        </authorList>
    </citation>
    <scope>NUCLEOTIDE SEQUENCE [LARGE SCALE GENOMIC DNA]</scope>
    <source>
        <strain evidence="15">cv. br00</strain>
    </source>
</reference>
<sequence length="886" mass="98359">MGSNHHHHHITSNGEAEPAAKPTLTTSASFKTRKPVKPSANNNSNSTAALSRAGSDIDDIITLLHGSDPVRVELNRLENELRDKDRELGESLAEIKSLKNSERSKEKAVEELTDELDKVEEKLKATEALLESKNLEIKKINGEKKAALAAQFAAEATLRRVAKLQDDNRALDRLTKSKEAALLEAERTVQIALAKASLVDDLQNKNQELMKQIEICQEENKILDKMQRQKVAEVEKLMQTVHELEEAVLAGGAAANAVREYQRKVQEMNEEKKTLEREVARAKVSANRVATVVANEWKDGNDKVMPVKQWLEERRFFQGEMQQLRDKLAVAERAAKAEAQLKDKYQLRFKVLEERLKASNGNSRATPEGRNTSNGPSRRLSLGGVENFPRSSFNGYLSRKASNSQAGSLRSSSAATLLRHAKMSARSFDGGSRSLDDKLLVGGTGKDNATGVASDQTQSTERIETEEIENGTSTENSKSEHEDQVSGVLYDMLQKDVITLRKACHEKDQNLKDKDDAIEMLAKKVDTLNKAMEAEAKKMRREVASRVKEVAAMRVNKEHDHRTRRSSAPRASQLLTSRVSFPLRTVPSRFSVQNGVAPRAFMSTSTATESHKESSSSKGYGSDQIQVLKGLEPVRKRPGMYIGSTGPRGLHHLVYEILDNAVDEAQAGYASKITVVLHSDNSVSITDNGRGIPTDLHPVTKKSSLETVLTVLHAGGKFGGSNSGYSVSGGLHGVGLSVVNALSEELEVTVWRDGKEYQQKYSRGNPVTTLMCYELSAESKDHKGTRIRFWPDKEVFTTEIQLDYNTIGGRVRELAFLNPKLTISLKKEDNDPEKNQYDEHFYAGGLVEYVDWLNTDKLANSHSSINHDGIKMILRFLRLGLSLLMK</sequence>
<organism evidence="14 15">
    <name type="scientific">Salix brachista</name>
    <dbReference type="NCBI Taxonomy" id="2182728"/>
    <lineage>
        <taxon>Eukaryota</taxon>
        <taxon>Viridiplantae</taxon>
        <taxon>Streptophyta</taxon>
        <taxon>Embryophyta</taxon>
        <taxon>Tracheophyta</taxon>
        <taxon>Spermatophyta</taxon>
        <taxon>Magnoliopsida</taxon>
        <taxon>eudicotyledons</taxon>
        <taxon>Gunneridae</taxon>
        <taxon>Pentapetalae</taxon>
        <taxon>rosids</taxon>
        <taxon>fabids</taxon>
        <taxon>Malpighiales</taxon>
        <taxon>Salicaceae</taxon>
        <taxon>Saliceae</taxon>
        <taxon>Salix</taxon>
    </lineage>
</organism>
<feature type="region of interest" description="Disordered" evidence="12">
    <location>
        <begin position="358"/>
        <end position="386"/>
    </location>
</feature>
<keyword evidence="7 11" id="KW-0175">Coiled coil</keyword>
<dbReference type="Pfam" id="PF07058">
    <property type="entry name" value="MAP70"/>
    <property type="match status" value="1"/>
</dbReference>
<dbReference type="InterPro" id="IPR036890">
    <property type="entry name" value="HATPase_C_sf"/>
</dbReference>
<evidence type="ECO:0000256" key="5">
    <source>
        <dbReference type="ARBA" id="ARBA00022490"/>
    </source>
</evidence>
<evidence type="ECO:0000313" key="14">
    <source>
        <dbReference type="EMBL" id="KAB5551696.1"/>
    </source>
</evidence>
<dbReference type="GO" id="GO:0008017">
    <property type="term" value="F:microtubule binding"/>
    <property type="evidence" value="ECO:0007669"/>
    <property type="project" value="InterPro"/>
</dbReference>
<keyword evidence="15" id="KW-1185">Reference proteome</keyword>
<dbReference type="PANTHER" id="PTHR31246">
    <property type="entry name" value="MICROTUBULE-ASSOCIATED PROTEIN 70-2"/>
    <property type="match status" value="1"/>
</dbReference>
<dbReference type="Gene3D" id="3.30.565.10">
    <property type="entry name" value="Histidine kinase-like ATPase, C-terminal domain"/>
    <property type="match status" value="1"/>
</dbReference>
<dbReference type="Pfam" id="PF02518">
    <property type="entry name" value="HATPase_c"/>
    <property type="match status" value="1"/>
</dbReference>
<feature type="coiled-coil region" evidence="11">
    <location>
        <begin position="511"/>
        <end position="549"/>
    </location>
</feature>
<feature type="coiled-coil region" evidence="11">
    <location>
        <begin position="74"/>
        <end position="174"/>
    </location>
</feature>
<keyword evidence="9" id="KW-0206">Cytoskeleton</keyword>
<comment type="subcellular location">
    <subcellularLocation>
        <location evidence="2">Cytoplasm</location>
        <location evidence="2">Cytoskeleton</location>
    </subcellularLocation>
</comment>
<dbReference type="EC" id="5.6.2.2" evidence="4"/>
<feature type="compositionally biased region" description="Low complexity" evidence="12">
    <location>
        <begin position="39"/>
        <end position="50"/>
    </location>
</feature>
<keyword evidence="5" id="KW-0963">Cytoplasm</keyword>
<dbReference type="Proteomes" id="UP000326939">
    <property type="component" value="Chromosome 6"/>
</dbReference>
<dbReference type="PRINTS" id="PR00418">
    <property type="entry name" value="TPI2FAMILY"/>
</dbReference>